<evidence type="ECO:0000313" key="7">
    <source>
        <dbReference type="Proteomes" id="UP001278766"/>
    </source>
</evidence>
<dbReference type="InterPro" id="IPR001242">
    <property type="entry name" value="Condensation_dom"/>
</dbReference>
<protein>
    <recommendedName>
        <fullName evidence="5">Carrier domain-containing protein</fullName>
    </recommendedName>
</protein>
<dbReference type="InterPro" id="IPR000873">
    <property type="entry name" value="AMP-dep_synth/lig_dom"/>
</dbReference>
<feature type="compositionally biased region" description="Basic and acidic residues" evidence="4">
    <location>
        <begin position="144"/>
        <end position="161"/>
    </location>
</feature>
<organism evidence="6 7">
    <name type="scientific">Chaetomium fimeti</name>
    <dbReference type="NCBI Taxonomy" id="1854472"/>
    <lineage>
        <taxon>Eukaryota</taxon>
        <taxon>Fungi</taxon>
        <taxon>Dikarya</taxon>
        <taxon>Ascomycota</taxon>
        <taxon>Pezizomycotina</taxon>
        <taxon>Sordariomycetes</taxon>
        <taxon>Sordariomycetidae</taxon>
        <taxon>Sordariales</taxon>
        <taxon>Chaetomiaceae</taxon>
        <taxon>Chaetomium</taxon>
    </lineage>
</organism>
<dbReference type="GeneID" id="87842639"/>
<keyword evidence="7" id="KW-1185">Reference proteome</keyword>
<dbReference type="CDD" id="cd05918">
    <property type="entry name" value="A_NRPS_SidN3_like"/>
    <property type="match status" value="1"/>
</dbReference>
<dbReference type="Gene3D" id="3.40.50.12780">
    <property type="entry name" value="N-terminal domain of ligase-like"/>
    <property type="match status" value="2"/>
</dbReference>
<dbReference type="Proteomes" id="UP001278766">
    <property type="component" value="Unassembled WGS sequence"/>
</dbReference>
<dbReference type="Pfam" id="PF00550">
    <property type="entry name" value="PP-binding"/>
    <property type="match status" value="3"/>
</dbReference>
<dbReference type="InterPro" id="IPR010071">
    <property type="entry name" value="AA_adenyl_dom"/>
</dbReference>
<evidence type="ECO:0000256" key="3">
    <source>
        <dbReference type="ARBA" id="ARBA00022598"/>
    </source>
</evidence>
<dbReference type="CDD" id="cd19542">
    <property type="entry name" value="CT_NRPS-like"/>
    <property type="match status" value="1"/>
</dbReference>
<proteinExistence type="predicted"/>
<dbReference type="InterPro" id="IPR023213">
    <property type="entry name" value="CAT-like_dom_sf"/>
</dbReference>
<dbReference type="InterPro" id="IPR020845">
    <property type="entry name" value="AMP-binding_CS"/>
</dbReference>
<dbReference type="SUPFAM" id="SSF56801">
    <property type="entry name" value="Acetyl-CoA synthetase-like"/>
    <property type="match status" value="2"/>
</dbReference>
<dbReference type="GO" id="GO:0005737">
    <property type="term" value="C:cytoplasm"/>
    <property type="evidence" value="ECO:0007669"/>
    <property type="project" value="TreeGrafter"/>
</dbReference>
<feature type="domain" description="Carrier" evidence="5">
    <location>
        <begin position="554"/>
        <end position="631"/>
    </location>
</feature>
<evidence type="ECO:0000313" key="6">
    <source>
        <dbReference type="EMBL" id="KAK3292804.1"/>
    </source>
</evidence>
<dbReference type="NCBIfam" id="TIGR01733">
    <property type="entry name" value="AA-adenyl-dom"/>
    <property type="match status" value="1"/>
</dbReference>
<dbReference type="SUPFAM" id="SSF47336">
    <property type="entry name" value="ACP-like"/>
    <property type="match status" value="4"/>
</dbReference>
<dbReference type="PROSITE" id="PS00455">
    <property type="entry name" value="AMP_BINDING"/>
    <property type="match status" value="1"/>
</dbReference>
<dbReference type="FunFam" id="3.40.50.12780:FF:000014">
    <property type="entry name" value="Nonribosomal peptide synthetase 1"/>
    <property type="match status" value="1"/>
</dbReference>
<keyword evidence="3" id="KW-0436">Ligase</keyword>
<feature type="domain" description="Carrier" evidence="5">
    <location>
        <begin position="2413"/>
        <end position="2487"/>
    </location>
</feature>
<dbReference type="Gene3D" id="3.30.559.30">
    <property type="entry name" value="Nonribosomal peptide synthetase, condensation domain"/>
    <property type="match status" value="5"/>
</dbReference>
<evidence type="ECO:0000256" key="1">
    <source>
        <dbReference type="ARBA" id="ARBA00022450"/>
    </source>
</evidence>
<name>A0AAE0LQ50_9PEZI</name>
<dbReference type="PROSITE" id="PS00012">
    <property type="entry name" value="PHOSPHOPANTETHEINE"/>
    <property type="match status" value="1"/>
</dbReference>
<dbReference type="InterPro" id="IPR009081">
    <property type="entry name" value="PP-bd_ACP"/>
</dbReference>
<dbReference type="InterPro" id="IPR045851">
    <property type="entry name" value="AMP-bd_C_sf"/>
</dbReference>
<evidence type="ECO:0000256" key="2">
    <source>
        <dbReference type="ARBA" id="ARBA00022553"/>
    </source>
</evidence>
<dbReference type="GO" id="GO:0043041">
    <property type="term" value="P:amino acid activation for nonribosomal peptide biosynthetic process"/>
    <property type="evidence" value="ECO:0007669"/>
    <property type="project" value="TreeGrafter"/>
</dbReference>
<reference evidence="6" key="1">
    <citation type="journal article" date="2023" name="Mol. Phylogenet. Evol.">
        <title>Genome-scale phylogeny and comparative genomics of the fungal order Sordariales.</title>
        <authorList>
            <person name="Hensen N."/>
            <person name="Bonometti L."/>
            <person name="Westerberg I."/>
            <person name="Brannstrom I.O."/>
            <person name="Guillou S."/>
            <person name="Cros-Aarteil S."/>
            <person name="Calhoun S."/>
            <person name="Haridas S."/>
            <person name="Kuo A."/>
            <person name="Mondo S."/>
            <person name="Pangilinan J."/>
            <person name="Riley R."/>
            <person name="LaButti K."/>
            <person name="Andreopoulos B."/>
            <person name="Lipzen A."/>
            <person name="Chen C."/>
            <person name="Yan M."/>
            <person name="Daum C."/>
            <person name="Ng V."/>
            <person name="Clum A."/>
            <person name="Steindorff A."/>
            <person name="Ohm R.A."/>
            <person name="Martin F."/>
            <person name="Silar P."/>
            <person name="Natvig D.O."/>
            <person name="Lalanne C."/>
            <person name="Gautier V."/>
            <person name="Ament-Velasquez S.L."/>
            <person name="Kruys A."/>
            <person name="Hutchinson M.I."/>
            <person name="Powell A.J."/>
            <person name="Barry K."/>
            <person name="Miller A.N."/>
            <person name="Grigoriev I.V."/>
            <person name="Debuchy R."/>
            <person name="Gladieux P."/>
            <person name="Hiltunen Thoren M."/>
            <person name="Johannesson H."/>
        </authorList>
    </citation>
    <scope>NUCLEOTIDE SEQUENCE</scope>
    <source>
        <strain evidence="6">CBS 168.71</strain>
    </source>
</reference>
<dbReference type="Gene3D" id="3.30.300.30">
    <property type="match status" value="1"/>
</dbReference>
<feature type="region of interest" description="Disordered" evidence="4">
    <location>
        <begin position="142"/>
        <end position="165"/>
    </location>
</feature>
<dbReference type="PROSITE" id="PS50075">
    <property type="entry name" value="CARRIER"/>
    <property type="match status" value="4"/>
</dbReference>
<dbReference type="FunFam" id="3.30.300.30:FF:000015">
    <property type="entry name" value="Nonribosomal peptide synthase SidD"/>
    <property type="match status" value="1"/>
</dbReference>
<evidence type="ECO:0000256" key="4">
    <source>
        <dbReference type="SAM" id="MobiDB-lite"/>
    </source>
</evidence>
<dbReference type="Pfam" id="PF00668">
    <property type="entry name" value="Condensation"/>
    <property type="match status" value="3"/>
</dbReference>
<feature type="domain" description="Carrier" evidence="5">
    <location>
        <begin position="1641"/>
        <end position="1719"/>
    </location>
</feature>
<dbReference type="Gene3D" id="3.30.559.10">
    <property type="entry name" value="Chloramphenicol acetyltransferase-like domain"/>
    <property type="match status" value="2"/>
</dbReference>
<feature type="domain" description="Carrier" evidence="5">
    <location>
        <begin position="12"/>
        <end position="88"/>
    </location>
</feature>
<dbReference type="PANTHER" id="PTHR45527">
    <property type="entry name" value="NONRIBOSOMAL PEPTIDE SYNTHETASE"/>
    <property type="match status" value="1"/>
</dbReference>
<keyword evidence="1" id="KW-0596">Phosphopantetheine</keyword>
<gene>
    <name evidence="6" type="ORF">B0H64DRAFT_425642</name>
</gene>
<feature type="region of interest" description="Disordered" evidence="4">
    <location>
        <begin position="2589"/>
        <end position="2609"/>
    </location>
</feature>
<dbReference type="Pfam" id="PF00501">
    <property type="entry name" value="AMP-binding"/>
    <property type="match status" value="2"/>
</dbReference>
<dbReference type="InterPro" id="IPR020806">
    <property type="entry name" value="PKS_PP-bd"/>
</dbReference>
<reference evidence="6" key="2">
    <citation type="submission" date="2023-06" db="EMBL/GenBank/DDBJ databases">
        <authorList>
            <consortium name="Lawrence Berkeley National Laboratory"/>
            <person name="Haridas S."/>
            <person name="Hensen N."/>
            <person name="Bonometti L."/>
            <person name="Westerberg I."/>
            <person name="Brannstrom I.O."/>
            <person name="Guillou S."/>
            <person name="Cros-Aarteil S."/>
            <person name="Calhoun S."/>
            <person name="Kuo A."/>
            <person name="Mondo S."/>
            <person name="Pangilinan J."/>
            <person name="Riley R."/>
            <person name="Labutti K."/>
            <person name="Andreopoulos B."/>
            <person name="Lipzen A."/>
            <person name="Chen C."/>
            <person name="Yanf M."/>
            <person name="Daum C."/>
            <person name="Ng V."/>
            <person name="Clum A."/>
            <person name="Steindorff A."/>
            <person name="Ohm R."/>
            <person name="Martin F."/>
            <person name="Silar P."/>
            <person name="Natvig D."/>
            <person name="Lalanne C."/>
            <person name="Gautier V."/>
            <person name="Ament-Velasquez S.L."/>
            <person name="Kruys A."/>
            <person name="Hutchinson M.I."/>
            <person name="Powell A.J."/>
            <person name="Barry K."/>
            <person name="Miller A.N."/>
            <person name="Grigoriev I.V."/>
            <person name="Debuchy R."/>
            <person name="Gladieux P."/>
            <person name="Thoren M.H."/>
            <person name="Johannesson H."/>
        </authorList>
    </citation>
    <scope>NUCLEOTIDE SEQUENCE</scope>
    <source>
        <strain evidence="6">CBS 168.71</strain>
    </source>
</reference>
<sequence>MATADAASDLPVGIEQIEEHIHKLCAEVLSRPVARIKLARSFVAQGGDSLLAIKLMARCQDSGYIINIQDLLQATSIREFCQHVKPEVAALPVPNIANGSESALSNGQAGRPKTKLLDERNGARADGAGLPDPADMVGVVGKGQKTEGRKAGTEEESKGCGDAESDVPPFALWKEAQLGQGGGSSSSSTLQDQLRLVADQCGISVDVIEDVYPCTPLQEGLMAVTAQQPGAYVNRWVYRMPRDLDAERFKQSWVLVARAAPLLRTRLVLGELGRALQVVVRQDIHIPASPPFTRFIRYLGDCDRALAESFWRSELGGEVGSPFPPRRDPLYRPNPTQRMVYELKVPPAPACITMAGLLRAAWALVVSSHTGDDDVVFASVLTGRTTPVRGISDMLAPVIATVPVRVRIDRTQPVADYMASVQQQAVSMMPFEHTGLQNIYRHIGARPDIAHFFGVQPAGLLTSHTTAPPLGLELHIAPSSGTDDYALSVECITELSNDAAAVQVSVRFDDTMVSRALLERLLGRFAHILVSLTHVFEKDGLRMALVEEVDAPTVASNTQEQQLQAVLVDVLGLPVGKVVMNRSFLSLGGDSISAMQVVAQCRSRHGTTLTVRDVLQSTSIAQIASRAAAGAATGHVQDAAPHKPLKVLLEQFTTSPVLFPETSDLSSAGLTYDGLAQLWASVSEAGITSLDEVHDVHPCAPTQQGIMMSQIRDPTMYNIEHICELQVPEASGRVDINKLSQAWQAVVNRHAILRTIFVQATTGQEHLFYQVVLKKCTPQVRLIEEKGAAGTIAALSRVEQAAYVKGKPSHCLTLCATESGAVFAKLEISHALVDGVSLELVLRDVARAYKGALPGSAGPQFGSYVQFLREKRESESLAYWTHRLADAQPCYLPSSIALPPGTRSLKSVTVQIGDAINILHGFRDAQRIPGSNEIVGPMVNIMVSRIHLGNLPATVAHAAQKVQNDFLDAFENQRTSLGSIQHALRLPGRSLFNTVVSLFRQSSEHAPTSSADLVIRNITSEGPTEYDANLMVLAGDDTMALSLKYSGSFMDEESARLVLENTRHTLIAIASSSESKLDELETLSPSDVEKLLKWKPDLPLATGQDCLHQRIHQQRLARPDGQAVCAWDGELTYAELDAFSDRLACHLDGLGIREETIVGLCFEKSMWTIVAMLAVLKAGGVIVPLGTALPPQRLRFILENTKAAVVLTSAQCAAKFEHMEMAHKHTVDATLFTVLPDVVGPPARPSLTPDNTAFVLYTSGSTGLPKGVVLTHASLSTSLDAHGAKLGFSTSTRALQYSAYVFDLSLLELLGTLRFGGCICTVSGEDRLSPNLLAHSMTTMGVNFASTTPTVASILDPSTVPTLRTLMLGGEPLEPTTVERWSGHDVVLYNCYGPTECSIMSTINGPVTDPNLSRNVGYPVVANVWVADQDNHNHLVPIGAAGELLIEGPVVARGYLHDPEKTAAGFITDPEFASRYESAPPDGRTQRRMYRTGDLVRQSPTDGSLTYVGRRDGQVKIRGQRLEVGEIEHWAKGSFAQARMVAADLIAPAARKGAPVLALALELDIPCQGTPDGTSPLLPLTHSLRRSLSALQDALEQVLPSFMVPALYVPVQSMPLTVSGKLDRGRLRAYSLIGASGPSARALTTSESRLRDLWVSALSSAGVVGPASHFFRLGGDSVTAMRLIRLSVADVFGNPVLENMAKTVASEPGDSTAIVNGNAAAMDAAPFSLMPTSSAAQDTQLTRLSAQCGVAEELLALTARRQSAYVGCWVFRMGDALDADRFRSAWEKVSEAAVILRTRIIAGNDAQVGTQLVLRESLPWRMNEPEPMGVGTSLMRFTVVSTPSAYDDVYSGRDAPTFAPFTRYIKYIRGANGDSEAREYWRSQLTGDVGSAFPVIPPNHQPRPSSTVSLRVTPSVTPSVTPAATSSNFTTATLLRAAWALVLSQETGMPGILDMAAPTLAAVPVHINTDRNRSVADYLSANINQMLPEKTLDLNHLFDSASLLPQGLEWVPYGVECNTGAEAENKGDAVLPSDKAREIMERFKHIFIQLRAAASSSGVDSSTPWVQPTDPSSDACIHDLVHQQRLRQPDAQALDHLLGVQAGGIIVPVGHNYPVQRVQHIIQATGANVILASKMYEAHRGLVPHVLPALACGTAKPTDAAFTLFTSGSTGTPKGVVLEHRSLVASLKAQRGLFAGPAARTFVPLIMGGCVCVPSEDDRVGDLAGAMEAMKVNLAHLTPTMGEALTSEAASRWLVGHIRAAGEAPNIGTAIAGSNLWVVEPFDHNCDEKKTTAAFVTDPTWVQYFDLGPRKGRRFYRTGDLYLGRRDTQHWVQKVLGARAGATVAAAGEPALAVAPFTLLPLSDDQRQLFGRVRASLSEVLPSYMVPHSGKVDRRAVWTTIQQSRLSSQYSVITNRTRLQQLWAAALRIPPQEIWAGDDFFLSGGDSMSAMRMVAKAREATRMPLTVADIFQYPILADLAKVSVYQAFSAMGVAEPGPYGCHAVDAAPVTDSQSLFVVSSLRKTRSCDVEKTAYIFVNEQMLQVTNDAAIDGFTKELLDYDALTMFHLLDDLTEPSSFIRDYVSALQGSPETQQKSAAMPRIAPPHQHDRDSQAAWGLTLARTGQPAAATAVGCCANIVPARIVIRANASHVARLPHETVGFRELLGNSGKVEAEDPHFTTRINHRDRPPRGTLQRIGDTTYQTAFSLSEDAEDLPDMSLTSHPYPDHIEVIFHYREGAISAEAAEHFMSCLCAVSELLAATSSQSMRLGEIELGPHAVGWPVVGNGSVALGIGQSEEGDCGVSD</sequence>
<dbReference type="PANTHER" id="PTHR45527:SF16">
    <property type="entry name" value="NONRIBOSOMAL PEPTIDE SYNTHASE ATNA-RELATED"/>
    <property type="match status" value="1"/>
</dbReference>
<dbReference type="GO" id="GO:0016874">
    <property type="term" value="F:ligase activity"/>
    <property type="evidence" value="ECO:0007669"/>
    <property type="project" value="UniProtKB-KW"/>
</dbReference>
<accession>A0AAE0LQ50</accession>
<dbReference type="RefSeq" id="XP_062656318.1">
    <property type="nucleotide sequence ID" value="XM_062805691.1"/>
</dbReference>
<dbReference type="Gene3D" id="1.10.1200.10">
    <property type="entry name" value="ACP-like"/>
    <property type="match status" value="4"/>
</dbReference>
<evidence type="ECO:0000259" key="5">
    <source>
        <dbReference type="PROSITE" id="PS50075"/>
    </source>
</evidence>
<dbReference type="GO" id="GO:0031177">
    <property type="term" value="F:phosphopantetheine binding"/>
    <property type="evidence" value="ECO:0007669"/>
    <property type="project" value="InterPro"/>
</dbReference>
<dbReference type="InterPro" id="IPR042099">
    <property type="entry name" value="ANL_N_sf"/>
</dbReference>
<dbReference type="InterPro" id="IPR006162">
    <property type="entry name" value="Ppantetheine_attach_site"/>
</dbReference>
<dbReference type="EMBL" id="JAUEPN010000006">
    <property type="protein sequence ID" value="KAK3292804.1"/>
    <property type="molecule type" value="Genomic_DNA"/>
</dbReference>
<dbReference type="CDD" id="cd19545">
    <property type="entry name" value="FUM14_C_NRPS-like"/>
    <property type="match status" value="1"/>
</dbReference>
<dbReference type="SMART" id="SM00823">
    <property type="entry name" value="PKS_PP"/>
    <property type="match status" value="3"/>
</dbReference>
<comment type="caution">
    <text evidence="6">The sequence shown here is derived from an EMBL/GenBank/DDBJ whole genome shotgun (WGS) entry which is preliminary data.</text>
</comment>
<dbReference type="InterPro" id="IPR036736">
    <property type="entry name" value="ACP-like_sf"/>
</dbReference>
<dbReference type="SUPFAM" id="SSF52777">
    <property type="entry name" value="CoA-dependent acyltransferases"/>
    <property type="match status" value="7"/>
</dbReference>
<dbReference type="FunFam" id="3.40.50.980:FF:000001">
    <property type="entry name" value="Non-ribosomal peptide synthetase"/>
    <property type="match status" value="1"/>
</dbReference>
<dbReference type="GO" id="GO:0044550">
    <property type="term" value="P:secondary metabolite biosynthetic process"/>
    <property type="evidence" value="ECO:0007669"/>
    <property type="project" value="TreeGrafter"/>
</dbReference>
<keyword evidence="2" id="KW-0597">Phosphoprotein</keyword>